<dbReference type="Gene3D" id="3.40.50.20">
    <property type="match status" value="1"/>
</dbReference>
<evidence type="ECO:0000256" key="3">
    <source>
        <dbReference type="ARBA" id="ARBA00022840"/>
    </source>
</evidence>
<dbReference type="PANTHER" id="PTHR43585">
    <property type="entry name" value="FUMIPYRROLE BIOSYNTHESIS PROTEIN C"/>
    <property type="match status" value="1"/>
</dbReference>
<feature type="domain" description="ATP-grasp" evidence="5">
    <location>
        <begin position="121"/>
        <end position="311"/>
    </location>
</feature>
<dbReference type="InterPro" id="IPR011761">
    <property type="entry name" value="ATP-grasp"/>
</dbReference>
<organism evidence="6 7">
    <name type="scientific">Streptomyces sp. 900116325</name>
    <dbReference type="NCBI Taxonomy" id="3154295"/>
    <lineage>
        <taxon>Bacteria</taxon>
        <taxon>Bacillati</taxon>
        <taxon>Actinomycetota</taxon>
        <taxon>Actinomycetes</taxon>
        <taxon>Kitasatosporales</taxon>
        <taxon>Streptomycetaceae</taxon>
        <taxon>Streptomyces</taxon>
    </lineage>
</organism>
<keyword evidence="2 4" id="KW-0547">Nucleotide-binding</keyword>
<gene>
    <name evidence="6" type="ORF">ABZV61_22160</name>
</gene>
<evidence type="ECO:0000259" key="5">
    <source>
        <dbReference type="PROSITE" id="PS50975"/>
    </source>
</evidence>
<protein>
    <submittedName>
        <fullName evidence="6">Biotin carboxylase</fullName>
    </submittedName>
</protein>
<evidence type="ECO:0000256" key="1">
    <source>
        <dbReference type="ARBA" id="ARBA00022598"/>
    </source>
</evidence>
<evidence type="ECO:0000256" key="4">
    <source>
        <dbReference type="PROSITE-ProRule" id="PRU00409"/>
    </source>
</evidence>
<comment type="caution">
    <text evidence="6">The sequence shown here is derived from an EMBL/GenBank/DDBJ whole genome shotgun (WGS) entry which is preliminary data.</text>
</comment>
<dbReference type="EMBL" id="JBEXIP010000018">
    <property type="protein sequence ID" value="MET8435442.1"/>
    <property type="molecule type" value="Genomic_DNA"/>
</dbReference>
<dbReference type="Gene3D" id="3.30.470.20">
    <property type="entry name" value="ATP-grasp fold, B domain"/>
    <property type="match status" value="1"/>
</dbReference>
<dbReference type="InterPro" id="IPR052032">
    <property type="entry name" value="ATP-dep_AA_Ligase"/>
</dbReference>
<keyword evidence="1" id="KW-0436">Ligase</keyword>
<proteinExistence type="predicted"/>
<dbReference type="InterPro" id="IPR013815">
    <property type="entry name" value="ATP_grasp_subdomain_1"/>
</dbReference>
<keyword evidence="3 4" id="KW-0067">ATP-binding</keyword>
<evidence type="ECO:0000313" key="6">
    <source>
        <dbReference type="EMBL" id="MET8435442.1"/>
    </source>
</evidence>
<sequence length="428" mass="46538">MNANNAAPPHIVVINRWREQYARYAEYLDHATHQVSYITTEVGLPSVPEAAGDILVVERTDDLEAVRAALRVLAVRHGRPEAIVALKEDDLLIAAELREEWNCPGQRVGHLARFRDKYLMATAVAEAGLDLPDFSLAGDETSILEFGAKHGWPLILKPVMGSSSEGVVKLDGPEDVLAVDLADTPMMVQTFNPGRIYHVDGVFTGSEIQHWRASRYVNTCLGFRSGDFLGSVEEDDEAVNRAIGESTADYLRALSGDPLVFHLELFVNDTPDGPRCSFLEVGARVGGAEIPFVWRELHGYDLMDAAFQLQLRRPVPQGRMTRPEEIGGYLLIPAPEARPCRITEVTSMVGGTPGPYAEALLEVGDILPLADAYYEHVGGRFRFRGATSRDVEQALVATAAAFRVSGVPVTPTDQAGAPLGQLAGASRG</sequence>
<reference evidence="6 7" key="1">
    <citation type="submission" date="2024-06" db="EMBL/GenBank/DDBJ databases">
        <title>The Natural Products Discovery Center: Release of the First 8490 Sequenced Strains for Exploring Actinobacteria Biosynthetic Diversity.</title>
        <authorList>
            <person name="Kalkreuter E."/>
            <person name="Kautsar S.A."/>
            <person name="Yang D."/>
            <person name="Bader C.D."/>
            <person name="Teijaro C.N."/>
            <person name="Fluegel L."/>
            <person name="Davis C.M."/>
            <person name="Simpson J.R."/>
            <person name="Lauterbach L."/>
            <person name="Steele A.D."/>
            <person name="Gui C."/>
            <person name="Meng S."/>
            <person name="Li G."/>
            <person name="Viehrig K."/>
            <person name="Ye F."/>
            <person name="Su P."/>
            <person name="Kiefer A.F."/>
            <person name="Nichols A."/>
            <person name="Cepeda A.J."/>
            <person name="Yan W."/>
            <person name="Fan B."/>
            <person name="Jiang Y."/>
            <person name="Adhikari A."/>
            <person name="Zheng C.-J."/>
            <person name="Schuster L."/>
            <person name="Cowan T.M."/>
            <person name="Smanski M.J."/>
            <person name="Chevrette M.G."/>
            <person name="De Carvalho L.P.S."/>
            <person name="Shen B."/>
        </authorList>
    </citation>
    <scope>NUCLEOTIDE SEQUENCE [LARGE SCALE GENOMIC DNA]</scope>
    <source>
        <strain evidence="6 7">NPDC005137</strain>
    </source>
</reference>
<dbReference type="PANTHER" id="PTHR43585:SF2">
    <property type="entry name" value="ATP-GRASP ENZYME FSQD"/>
    <property type="match status" value="1"/>
</dbReference>
<evidence type="ECO:0000313" key="7">
    <source>
        <dbReference type="Proteomes" id="UP001550044"/>
    </source>
</evidence>
<accession>A0ABV2UC63</accession>
<dbReference type="SUPFAM" id="SSF56059">
    <property type="entry name" value="Glutathione synthetase ATP-binding domain-like"/>
    <property type="match status" value="1"/>
</dbReference>
<keyword evidence="7" id="KW-1185">Reference proteome</keyword>
<dbReference type="Gene3D" id="3.30.1490.20">
    <property type="entry name" value="ATP-grasp fold, A domain"/>
    <property type="match status" value="1"/>
</dbReference>
<dbReference type="Proteomes" id="UP001550044">
    <property type="component" value="Unassembled WGS sequence"/>
</dbReference>
<dbReference type="PROSITE" id="PS50975">
    <property type="entry name" value="ATP_GRASP"/>
    <property type="match status" value="1"/>
</dbReference>
<dbReference type="RefSeq" id="WP_356710712.1">
    <property type="nucleotide sequence ID" value="NZ_JBEXIP010000018.1"/>
</dbReference>
<name>A0ABV2UC63_9ACTN</name>
<evidence type="ECO:0000256" key="2">
    <source>
        <dbReference type="ARBA" id="ARBA00022741"/>
    </source>
</evidence>